<evidence type="ECO:0000313" key="8">
    <source>
        <dbReference type="Proteomes" id="UP001150924"/>
    </source>
</evidence>
<dbReference type="InterPro" id="IPR002549">
    <property type="entry name" value="AI-2E-like"/>
</dbReference>
<dbReference type="AlphaFoldDB" id="A0A9X3J226"/>
<keyword evidence="4 6" id="KW-1133">Transmembrane helix</keyword>
<evidence type="ECO:0000256" key="2">
    <source>
        <dbReference type="ARBA" id="ARBA00009773"/>
    </source>
</evidence>
<evidence type="ECO:0000313" key="7">
    <source>
        <dbReference type="EMBL" id="MCY1013362.1"/>
    </source>
</evidence>
<name>A0A9X3J226_9BACT</name>
<protein>
    <submittedName>
        <fullName evidence="7">AI-2E family transporter</fullName>
    </submittedName>
</protein>
<comment type="similarity">
    <text evidence="2">Belongs to the autoinducer-2 exporter (AI-2E) (TC 2.A.86) family.</text>
</comment>
<sequence>MDVLHIRAEATEYLNTAGLIDNFLRPRLVGKRTELHELLIFFAILGGLHLFGFLGIVLGPVVLGVGLSLFEAFRHPEVILPTPTMPPLRSPLVRP</sequence>
<dbReference type="Pfam" id="PF01594">
    <property type="entry name" value="AI-2E_transport"/>
    <property type="match status" value="1"/>
</dbReference>
<evidence type="ECO:0000256" key="5">
    <source>
        <dbReference type="ARBA" id="ARBA00023136"/>
    </source>
</evidence>
<dbReference type="EMBL" id="JAPNKE010000002">
    <property type="protein sequence ID" value="MCY1013362.1"/>
    <property type="molecule type" value="Genomic_DNA"/>
</dbReference>
<evidence type="ECO:0000256" key="6">
    <source>
        <dbReference type="SAM" id="Phobius"/>
    </source>
</evidence>
<comment type="subcellular location">
    <subcellularLocation>
        <location evidence="1">Membrane</location>
        <topology evidence="1">Multi-pass membrane protein</topology>
    </subcellularLocation>
</comment>
<comment type="caution">
    <text evidence="7">The sequence shown here is derived from an EMBL/GenBank/DDBJ whole genome shotgun (WGS) entry which is preliminary data.</text>
</comment>
<dbReference type="Proteomes" id="UP001150924">
    <property type="component" value="Unassembled WGS sequence"/>
</dbReference>
<evidence type="ECO:0000256" key="4">
    <source>
        <dbReference type="ARBA" id="ARBA00022989"/>
    </source>
</evidence>
<organism evidence="7 8">
    <name type="scientific">Nannocystis pusilla</name>
    <dbReference type="NCBI Taxonomy" id="889268"/>
    <lineage>
        <taxon>Bacteria</taxon>
        <taxon>Pseudomonadati</taxon>
        <taxon>Myxococcota</taxon>
        <taxon>Polyangia</taxon>
        <taxon>Nannocystales</taxon>
        <taxon>Nannocystaceae</taxon>
        <taxon>Nannocystis</taxon>
    </lineage>
</organism>
<reference evidence="7" key="1">
    <citation type="submission" date="2022-11" db="EMBL/GenBank/DDBJ databases">
        <title>Minimal conservation of predation-associated metabolite biosynthetic gene clusters underscores biosynthetic potential of Myxococcota including descriptions for ten novel species: Archangium lansinium sp. nov., Myxococcus landrumus sp. nov., Nannocystis bai.</title>
        <authorList>
            <person name="Ahearne A."/>
            <person name="Stevens C."/>
            <person name="Phillips K."/>
        </authorList>
    </citation>
    <scope>NUCLEOTIDE SEQUENCE</scope>
    <source>
        <strain evidence="7">Na p29</strain>
    </source>
</reference>
<keyword evidence="3 6" id="KW-0812">Transmembrane</keyword>
<accession>A0A9X3J226</accession>
<proteinExistence type="inferred from homology"/>
<keyword evidence="5 6" id="KW-0472">Membrane</keyword>
<keyword evidence="8" id="KW-1185">Reference proteome</keyword>
<evidence type="ECO:0000256" key="1">
    <source>
        <dbReference type="ARBA" id="ARBA00004141"/>
    </source>
</evidence>
<dbReference type="RefSeq" id="WP_267777229.1">
    <property type="nucleotide sequence ID" value="NZ_JAPNKE010000002.1"/>
</dbReference>
<evidence type="ECO:0000256" key="3">
    <source>
        <dbReference type="ARBA" id="ARBA00022692"/>
    </source>
</evidence>
<gene>
    <name evidence="7" type="ORF">OV079_49115</name>
</gene>
<dbReference type="GO" id="GO:0016020">
    <property type="term" value="C:membrane"/>
    <property type="evidence" value="ECO:0007669"/>
    <property type="project" value="UniProtKB-SubCell"/>
</dbReference>
<feature type="transmembrane region" description="Helical" evidence="6">
    <location>
        <begin position="38"/>
        <end position="70"/>
    </location>
</feature>